<dbReference type="SUPFAM" id="SSF56801">
    <property type="entry name" value="Acetyl-CoA synthetase-like"/>
    <property type="match status" value="1"/>
</dbReference>
<dbReference type="Pfam" id="PF00501">
    <property type="entry name" value="AMP-binding"/>
    <property type="match status" value="1"/>
</dbReference>
<dbReference type="InterPro" id="IPR009081">
    <property type="entry name" value="PP-bd_ACP"/>
</dbReference>
<keyword evidence="7" id="KW-0511">Multifunctional enzyme</keyword>
<organism evidence="9 10">
    <name type="scientific">Paenibacillus alvei</name>
    <name type="common">Bacillus alvei</name>
    <dbReference type="NCBI Taxonomy" id="44250"/>
    <lineage>
        <taxon>Bacteria</taxon>
        <taxon>Bacillati</taxon>
        <taxon>Bacillota</taxon>
        <taxon>Bacilli</taxon>
        <taxon>Bacillales</taxon>
        <taxon>Paenibacillaceae</taxon>
        <taxon>Paenibacillus</taxon>
    </lineage>
</organism>
<dbReference type="FunFam" id="3.40.50.12780:FF:000012">
    <property type="entry name" value="Non-ribosomal peptide synthetase"/>
    <property type="match status" value="1"/>
</dbReference>
<dbReference type="GO" id="GO:0008610">
    <property type="term" value="P:lipid biosynthetic process"/>
    <property type="evidence" value="ECO:0007669"/>
    <property type="project" value="UniProtKB-ARBA"/>
</dbReference>
<dbReference type="PANTHER" id="PTHR45527:SF1">
    <property type="entry name" value="FATTY ACID SYNTHASE"/>
    <property type="match status" value="1"/>
</dbReference>
<dbReference type="InterPro" id="IPR045851">
    <property type="entry name" value="AMP-bd_C_sf"/>
</dbReference>
<proteinExistence type="inferred from homology"/>
<dbReference type="InterPro" id="IPR001242">
    <property type="entry name" value="Condensation_dom"/>
</dbReference>
<evidence type="ECO:0000256" key="7">
    <source>
        <dbReference type="ARBA" id="ARBA00023268"/>
    </source>
</evidence>
<evidence type="ECO:0000256" key="5">
    <source>
        <dbReference type="ARBA" id="ARBA00022737"/>
    </source>
</evidence>
<dbReference type="Gene3D" id="2.30.38.10">
    <property type="entry name" value="Luciferase, Domain 3"/>
    <property type="match status" value="1"/>
</dbReference>
<evidence type="ECO:0000256" key="1">
    <source>
        <dbReference type="ARBA" id="ARBA00001957"/>
    </source>
</evidence>
<dbReference type="SUPFAM" id="SSF47336">
    <property type="entry name" value="ACP-like"/>
    <property type="match status" value="1"/>
</dbReference>
<dbReference type="PROSITE" id="PS00012">
    <property type="entry name" value="PHOSPHOPANTETHEINE"/>
    <property type="match status" value="1"/>
</dbReference>
<dbReference type="GO" id="GO:0005829">
    <property type="term" value="C:cytosol"/>
    <property type="evidence" value="ECO:0007669"/>
    <property type="project" value="TreeGrafter"/>
</dbReference>
<keyword evidence="5" id="KW-0677">Repeat</keyword>
<dbReference type="GO" id="GO:0003824">
    <property type="term" value="F:catalytic activity"/>
    <property type="evidence" value="ECO:0007669"/>
    <property type="project" value="UniProtKB-KW"/>
</dbReference>
<dbReference type="InterPro" id="IPR020845">
    <property type="entry name" value="AMP-binding_CS"/>
</dbReference>
<comment type="caution">
    <text evidence="9">The sequence shown here is derived from an EMBL/GenBank/DDBJ whole genome shotgun (WGS) entry which is preliminary data.</text>
</comment>
<dbReference type="GO" id="GO:0031177">
    <property type="term" value="F:phosphopantetheine binding"/>
    <property type="evidence" value="ECO:0007669"/>
    <property type="project" value="TreeGrafter"/>
</dbReference>
<dbReference type="RefSeq" id="WP_171419905.1">
    <property type="nucleotide sequence ID" value="NZ_JABFOR010000070.1"/>
</dbReference>
<dbReference type="NCBIfam" id="TIGR01733">
    <property type="entry name" value="AA-adenyl-dom"/>
    <property type="match status" value="1"/>
</dbReference>
<keyword evidence="6" id="KW-0045">Antibiotic biosynthesis</keyword>
<dbReference type="CDD" id="cd19543">
    <property type="entry name" value="DCL_NRPS"/>
    <property type="match status" value="1"/>
</dbReference>
<dbReference type="PROSITE" id="PS00455">
    <property type="entry name" value="AMP_BINDING"/>
    <property type="match status" value="1"/>
</dbReference>
<dbReference type="Pfam" id="PF00550">
    <property type="entry name" value="PP-binding"/>
    <property type="match status" value="1"/>
</dbReference>
<name>A0AAP7A527_PAEAL</name>
<dbReference type="SUPFAM" id="SSF52777">
    <property type="entry name" value="CoA-dependent acyltransferases"/>
    <property type="match status" value="2"/>
</dbReference>
<dbReference type="InterPro" id="IPR023213">
    <property type="entry name" value="CAT-like_dom_sf"/>
</dbReference>
<protein>
    <submittedName>
        <fullName evidence="9">Amino acid adenylation domain-containing protein</fullName>
    </submittedName>
</protein>
<sequence length="1091" mass="122028">MAFRRDHVQDMYPLSPLQKGMLFHSLEGALSDAYFVQVVTYVEGLLDPELMLQAFRKLVKRHDVFRTAFLHEGLKEPIQVVLSECPVEARVVSADCGEGSDTKELVDSYVKEDRERGFDITKDSLVRAAVLQLGEEEWEIVLSFHHILMDGWCSDLVFHEWFQIYESLKRGAAIELPVYPPYSQYIKWLAAQDQEAAITYWKTQMAGYEPRALLPAISRKNTENSYEPSEHRFSFDRETTERLVQMARTNGLAVSALLHVFWGLLLQKYNDQRDAVFGSVTFGRPAAIPQADKMIGLFIHTVPVRIQSKPNQPFMKLAEQVHRQILASQEYAYCGLSDIQARCSDGLPLFDHIFAFEHQSAEPPWHRIAAGNGLHIRKQRVYEHTNYSLSVTAALRKDEELNLTFIYNANVVSDTLLRQMSRYFQNVVQCVLQDERANVASISLLSPKEETARIQGDAAGRQAPHEEGMTIADLFERQVMMVPGHTALILDDQAVTYEELNQRANVVGHFLQNKGIRPDNLVGIVAEKSFEMVIGIVGILKSGAAYVPMAPDNPADRLAVILEDSQPSILLVQRCAYSKLEAVLRQIGIEEKPELIVIEEVLSDTRPEQMPNPNRDSTPHHLGYVIYTSGSTGKPKGILTQQNSIIRVVKKTNYIEITPHDTLLQLSNYAFDGSAFDLFGALLNGARLVLVKKEDALEMQRLLQIIEEKGVTVFFATTALFNALVDANLQSLAKIRKVLFGGERVSFSHVKKAFGFLGKGKILHMYGPTESTVFATCHEVNQLDETLGTVPIGIPLANTGVLILNQDNQLQPTGAVGELCISGAGLARGYLHNEDLTGSCFVKHPYRLEERLYKTGDLARWLEDGTIEYIGRADQQVKIRGFRIELGEIEYRLLLHEGIREAVAAIIQASDGAKALCAYYAAEEAIPEAELRESLLQALPDYMVPALFIWMESLPLNANGKIEMNRLPALDMERAPEEHYVAPGDEMESKLAEIWQEVLGVKQIGITDNYFRLGGDSIKAIQLCARLRDCRLSLSVSDLLKHPTIQTVKGCVVQVPLSEANTDAAEAGSLDLTNDELADLEKELRLAIGEG</sequence>
<dbReference type="Gene3D" id="3.30.559.30">
    <property type="entry name" value="Nonribosomal peptide synthetase, condensation domain"/>
    <property type="match status" value="1"/>
</dbReference>
<dbReference type="Gene3D" id="3.40.50.980">
    <property type="match status" value="2"/>
</dbReference>
<reference evidence="9 10" key="1">
    <citation type="submission" date="2020-05" db="EMBL/GenBank/DDBJ databases">
        <title>Whole genome sequencing and identification of novel metabolites from Paenibacillus alvei strain JR949.</title>
        <authorList>
            <person name="Rajendhran J."/>
            <person name="Sree Pranav P."/>
            <person name="Mahalakshmi B."/>
            <person name="Karthikeyan R."/>
        </authorList>
    </citation>
    <scope>NUCLEOTIDE SEQUENCE [LARGE SCALE GENOMIC DNA]</scope>
    <source>
        <strain evidence="9 10">JR949</strain>
    </source>
</reference>
<dbReference type="Gene3D" id="3.30.300.30">
    <property type="match status" value="1"/>
</dbReference>
<dbReference type="GO" id="GO:0043041">
    <property type="term" value="P:amino acid activation for nonribosomal peptide biosynthetic process"/>
    <property type="evidence" value="ECO:0007669"/>
    <property type="project" value="TreeGrafter"/>
</dbReference>
<evidence type="ECO:0000256" key="2">
    <source>
        <dbReference type="ARBA" id="ARBA00006432"/>
    </source>
</evidence>
<dbReference type="CDD" id="cd12117">
    <property type="entry name" value="A_NRPS_Srf_like"/>
    <property type="match status" value="1"/>
</dbReference>
<comment type="cofactor">
    <cofactor evidence="1">
        <name>pantetheine 4'-phosphate</name>
        <dbReference type="ChEBI" id="CHEBI:47942"/>
    </cofactor>
</comment>
<dbReference type="Gene3D" id="3.30.559.10">
    <property type="entry name" value="Chloramphenicol acetyltransferase-like domain"/>
    <property type="match status" value="1"/>
</dbReference>
<feature type="domain" description="Carrier" evidence="8">
    <location>
        <begin position="982"/>
        <end position="1056"/>
    </location>
</feature>
<keyword evidence="3" id="KW-0596">Phosphopantetheine</keyword>
<dbReference type="InterPro" id="IPR006162">
    <property type="entry name" value="Ppantetheine_attach_site"/>
</dbReference>
<dbReference type="GO" id="GO:0017000">
    <property type="term" value="P:antibiotic biosynthetic process"/>
    <property type="evidence" value="ECO:0007669"/>
    <property type="project" value="UniProtKB-KW"/>
</dbReference>
<dbReference type="Gene3D" id="1.10.1200.10">
    <property type="entry name" value="ACP-like"/>
    <property type="match status" value="1"/>
</dbReference>
<dbReference type="PROSITE" id="PS50075">
    <property type="entry name" value="CARRIER"/>
    <property type="match status" value="1"/>
</dbReference>
<accession>A0AAP7A527</accession>
<evidence type="ECO:0000256" key="3">
    <source>
        <dbReference type="ARBA" id="ARBA00022450"/>
    </source>
</evidence>
<dbReference type="InterPro" id="IPR036736">
    <property type="entry name" value="ACP-like_sf"/>
</dbReference>
<dbReference type="InterPro" id="IPR010071">
    <property type="entry name" value="AA_adenyl_dom"/>
</dbReference>
<dbReference type="FunFam" id="3.40.50.980:FF:000001">
    <property type="entry name" value="Non-ribosomal peptide synthetase"/>
    <property type="match status" value="1"/>
</dbReference>
<dbReference type="Proteomes" id="UP000552038">
    <property type="component" value="Unassembled WGS sequence"/>
</dbReference>
<evidence type="ECO:0000259" key="8">
    <source>
        <dbReference type="PROSITE" id="PS50075"/>
    </source>
</evidence>
<evidence type="ECO:0000313" key="10">
    <source>
        <dbReference type="Proteomes" id="UP000552038"/>
    </source>
</evidence>
<keyword evidence="4" id="KW-0597">Phosphoprotein</keyword>
<dbReference type="AlphaFoldDB" id="A0AAP7A527"/>
<evidence type="ECO:0000256" key="6">
    <source>
        <dbReference type="ARBA" id="ARBA00023194"/>
    </source>
</evidence>
<dbReference type="FunFam" id="1.10.1200.10:FF:000005">
    <property type="entry name" value="Nonribosomal peptide synthetase 1"/>
    <property type="match status" value="1"/>
</dbReference>
<dbReference type="PANTHER" id="PTHR45527">
    <property type="entry name" value="NONRIBOSOMAL PEPTIDE SYNTHETASE"/>
    <property type="match status" value="1"/>
</dbReference>
<evidence type="ECO:0000256" key="4">
    <source>
        <dbReference type="ARBA" id="ARBA00022553"/>
    </source>
</evidence>
<dbReference type="FunFam" id="3.40.50.980:FF:000002">
    <property type="entry name" value="Enterobactin synthetase component F"/>
    <property type="match status" value="1"/>
</dbReference>
<dbReference type="GO" id="GO:0044550">
    <property type="term" value="P:secondary metabolite biosynthetic process"/>
    <property type="evidence" value="ECO:0007669"/>
    <property type="project" value="TreeGrafter"/>
</dbReference>
<dbReference type="InterPro" id="IPR000873">
    <property type="entry name" value="AMP-dep_synth/lig_dom"/>
</dbReference>
<dbReference type="Pfam" id="PF00668">
    <property type="entry name" value="Condensation"/>
    <property type="match status" value="1"/>
</dbReference>
<gene>
    <name evidence="9" type="ORF">HMI46_26350</name>
</gene>
<dbReference type="EMBL" id="JABFOR010000070">
    <property type="protein sequence ID" value="NOJ74037.1"/>
    <property type="molecule type" value="Genomic_DNA"/>
</dbReference>
<comment type="similarity">
    <text evidence="2">Belongs to the ATP-dependent AMP-binding enzyme family.</text>
</comment>
<evidence type="ECO:0000313" key="9">
    <source>
        <dbReference type="EMBL" id="NOJ74037.1"/>
    </source>
</evidence>